<comment type="caution">
    <text evidence="1">The sequence shown here is derived from an EMBL/GenBank/DDBJ whole genome shotgun (WGS) entry which is preliminary data.</text>
</comment>
<evidence type="ECO:0000313" key="2">
    <source>
        <dbReference type="Proteomes" id="UP000242699"/>
    </source>
</evidence>
<dbReference type="EMBL" id="PXYT01000008">
    <property type="protein sequence ID" value="PSR30659.1"/>
    <property type="molecule type" value="Genomic_DNA"/>
</dbReference>
<accession>A0A2T2X850</accession>
<sequence>MLQAEKDIIRGGGGILAKILSEATKMKLGERLGVDDIVRREGWGGVPARECGNLVREAIRLAEEELRHQV</sequence>
<proteinExistence type="predicted"/>
<dbReference type="AlphaFoldDB" id="A0A2T2X850"/>
<organism evidence="1 2">
    <name type="scientific">Sulfobacillus benefaciens</name>
    <dbReference type="NCBI Taxonomy" id="453960"/>
    <lineage>
        <taxon>Bacteria</taxon>
        <taxon>Bacillati</taxon>
        <taxon>Bacillota</taxon>
        <taxon>Clostridia</taxon>
        <taxon>Eubacteriales</taxon>
        <taxon>Clostridiales Family XVII. Incertae Sedis</taxon>
        <taxon>Sulfobacillus</taxon>
    </lineage>
</organism>
<name>A0A2T2X850_9FIRM</name>
<evidence type="ECO:0008006" key="3">
    <source>
        <dbReference type="Google" id="ProtNLM"/>
    </source>
</evidence>
<evidence type="ECO:0000313" key="1">
    <source>
        <dbReference type="EMBL" id="PSR30659.1"/>
    </source>
</evidence>
<dbReference type="Proteomes" id="UP000242699">
    <property type="component" value="Unassembled WGS sequence"/>
</dbReference>
<protein>
    <recommendedName>
        <fullName evidence="3">Small, acid-soluble spore protein, alpha/beta type</fullName>
    </recommendedName>
</protein>
<reference evidence="1 2" key="1">
    <citation type="journal article" date="2014" name="BMC Genomics">
        <title>Comparison of environmental and isolate Sulfobacillus genomes reveals diverse carbon, sulfur, nitrogen, and hydrogen metabolisms.</title>
        <authorList>
            <person name="Justice N.B."/>
            <person name="Norman A."/>
            <person name="Brown C.T."/>
            <person name="Singh A."/>
            <person name="Thomas B.C."/>
            <person name="Banfield J.F."/>
        </authorList>
    </citation>
    <scope>NUCLEOTIDE SEQUENCE [LARGE SCALE GENOMIC DNA]</scope>
    <source>
        <strain evidence="1">AMDSBA1</strain>
    </source>
</reference>
<gene>
    <name evidence="1" type="ORF">C7B43_05040</name>
</gene>